<sequence>MDKFSGYSEYKDSESHWAGKIPAHWLSERLGSLLLERGENNQKLLVEKVLSVVKDLGVIPYEDKGNIGNKASDDIGRYKVVRIGDLVINSMNVIIGSVGISKYIGVLSPVYLVLKVRDKEKIYNEYVGWIFQIKEFQQGLKRLGYGILDHRLRIPMDNLKLEKLLVPPFEEQVYISSFLEYETAKIDRLIGKQERLIELLKEKRQAVISHAVTKGLNRHVKLKKIDSLYIDSIPEHWTVMSLRYAISKIEQGSSPLCDNNVPDHGDIGVIKISAVKKGVFNEVESKCLFNRVDFDCRYLIKKGDLLVTRGNTPELVADACYVKEKPIRDVMLSDLVYRLVPNNKSIAQFVCFVLLSDYIRHQIKLDARGSSMTMAKVSQEHIKSWVVALPPICEQEEISAYLYEQIASFDKLFDVAHLLINKLKERRSALISAAVTGKIDVRNWETDAKDTA</sequence>
<keyword evidence="3" id="KW-0238">DNA-binding</keyword>
<evidence type="ECO:0000256" key="1">
    <source>
        <dbReference type="ARBA" id="ARBA00010923"/>
    </source>
</evidence>
<dbReference type="SUPFAM" id="SSF116734">
    <property type="entry name" value="DNA methylase specificity domain"/>
    <property type="match status" value="2"/>
</dbReference>
<keyword evidence="2" id="KW-0680">Restriction system</keyword>
<dbReference type="EMBL" id="AAGFSO010000004">
    <property type="protein sequence ID" value="EBN4400179.1"/>
    <property type="molecule type" value="Genomic_DNA"/>
</dbReference>
<protein>
    <submittedName>
        <fullName evidence="5">Restriction endonuclease subunit S</fullName>
    </submittedName>
</protein>
<keyword evidence="5" id="KW-0378">Hydrolase</keyword>
<dbReference type="Gene3D" id="1.10.287.1120">
    <property type="entry name" value="Bipartite methylase S protein"/>
    <property type="match status" value="1"/>
</dbReference>
<dbReference type="GO" id="GO:0004519">
    <property type="term" value="F:endonuclease activity"/>
    <property type="evidence" value="ECO:0007669"/>
    <property type="project" value="UniProtKB-KW"/>
</dbReference>
<keyword evidence="5" id="KW-0540">Nuclease</keyword>
<proteinExistence type="inferred from homology"/>
<evidence type="ECO:0000313" key="5">
    <source>
        <dbReference type="EMBL" id="EBN4400179.1"/>
    </source>
</evidence>
<dbReference type="InterPro" id="IPR051212">
    <property type="entry name" value="Type-I_RE_S_subunit"/>
</dbReference>
<accession>A0A5V3W7S9</accession>
<evidence type="ECO:0000256" key="2">
    <source>
        <dbReference type="ARBA" id="ARBA00022747"/>
    </source>
</evidence>
<organism evidence="5">
    <name type="scientific">Salmonella enterica</name>
    <name type="common">Salmonella choleraesuis</name>
    <dbReference type="NCBI Taxonomy" id="28901"/>
    <lineage>
        <taxon>Bacteria</taxon>
        <taxon>Pseudomonadati</taxon>
        <taxon>Pseudomonadota</taxon>
        <taxon>Gammaproteobacteria</taxon>
        <taxon>Enterobacterales</taxon>
        <taxon>Enterobacteriaceae</taxon>
        <taxon>Salmonella</taxon>
    </lineage>
</organism>
<keyword evidence="5" id="KW-0255">Endonuclease</keyword>
<gene>
    <name evidence="5" type="ORF">DSA09_08590</name>
</gene>
<dbReference type="InterPro" id="IPR044946">
    <property type="entry name" value="Restrct_endonuc_typeI_TRD_sf"/>
</dbReference>
<name>A0A5V3W7S9_SALER</name>
<reference evidence="5" key="1">
    <citation type="submission" date="2018-07" db="EMBL/GenBank/DDBJ databases">
        <authorList>
            <consortium name="PulseNet: The National Subtyping Network for Foodborne Disease Surveillance"/>
            <person name="Tarr C.L."/>
            <person name="Trees E."/>
            <person name="Katz L.S."/>
            <person name="Carleton-Romer H.A."/>
            <person name="Stroika S."/>
            <person name="Kucerova Z."/>
            <person name="Roache K.F."/>
            <person name="Sabol A.L."/>
            <person name="Besser J."/>
            <person name="Gerner-Smidt P."/>
        </authorList>
    </citation>
    <scope>NUCLEOTIDE SEQUENCE</scope>
    <source>
        <strain evidence="5">PNUSAS044948</strain>
    </source>
</reference>
<comment type="caution">
    <text evidence="5">The sequence shown here is derived from an EMBL/GenBank/DDBJ whole genome shotgun (WGS) entry which is preliminary data.</text>
</comment>
<feature type="domain" description="Type I restriction modification DNA specificity" evidence="4">
    <location>
        <begin position="235"/>
        <end position="402"/>
    </location>
</feature>
<dbReference type="Pfam" id="PF01420">
    <property type="entry name" value="Methylase_S"/>
    <property type="match status" value="1"/>
</dbReference>
<comment type="similarity">
    <text evidence="1">Belongs to the type-I restriction system S methylase family.</text>
</comment>
<dbReference type="Gene3D" id="3.90.220.20">
    <property type="entry name" value="DNA methylase specificity domains"/>
    <property type="match status" value="2"/>
</dbReference>
<dbReference type="PANTHER" id="PTHR43140">
    <property type="entry name" value="TYPE-1 RESTRICTION ENZYME ECOKI SPECIFICITY PROTEIN"/>
    <property type="match status" value="1"/>
</dbReference>
<dbReference type="GO" id="GO:0003677">
    <property type="term" value="F:DNA binding"/>
    <property type="evidence" value="ECO:0007669"/>
    <property type="project" value="UniProtKB-KW"/>
</dbReference>
<evidence type="ECO:0000259" key="4">
    <source>
        <dbReference type="Pfam" id="PF01420"/>
    </source>
</evidence>
<dbReference type="GO" id="GO:0009307">
    <property type="term" value="P:DNA restriction-modification system"/>
    <property type="evidence" value="ECO:0007669"/>
    <property type="project" value="UniProtKB-KW"/>
</dbReference>
<evidence type="ECO:0000256" key="3">
    <source>
        <dbReference type="ARBA" id="ARBA00023125"/>
    </source>
</evidence>
<dbReference type="AlphaFoldDB" id="A0A5V3W7S9"/>
<dbReference type="PANTHER" id="PTHR43140:SF1">
    <property type="entry name" value="TYPE I RESTRICTION ENZYME ECOKI SPECIFICITY SUBUNIT"/>
    <property type="match status" value="1"/>
</dbReference>
<dbReference type="InterPro" id="IPR000055">
    <property type="entry name" value="Restrct_endonuc_typeI_TRD"/>
</dbReference>